<gene>
    <name evidence="6" type="ORF">HMPREF9302_00950</name>
</gene>
<comment type="similarity">
    <text evidence="1 5">Belongs to the glutathione peroxidase family.</text>
</comment>
<name>A0A096B1B1_9BACT</name>
<keyword evidence="3 5" id="KW-0560">Oxidoreductase</keyword>
<dbReference type="PROSITE" id="PS51355">
    <property type="entry name" value="GLUTATHIONE_PEROXID_3"/>
    <property type="match status" value="1"/>
</dbReference>
<dbReference type="SUPFAM" id="SSF52833">
    <property type="entry name" value="Thioredoxin-like"/>
    <property type="match status" value="1"/>
</dbReference>
<dbReference type="PANTHER" id="PTHR11592:SF78">
    <property type="entry name" value="GLUTATHIONE PEROXIDASE"/>
    <property type="match status" value="1"/>
</dbReference>
<dbReference type="EMBL" id="JRNU01000002">
    <property type="protein sequence ID" value="KGF53123.1"/>
    <property type="molecule type" value="Genomic_DNA"/>
</dbReference>
<evidence type="ECO:0000313" key="6">
    <source>
        <dbReference type="EMBL" id="KGF53123.1"/>
    </source>
</evidence>
<evidence type="ECO:0000256" key="2">
    <source>
        <dbReference type="ARBA" id="ARBA00022559"/>
    </source>
</evidence>
<dbReference type="Proteomes" id="UP000029614">
    <property type="component" value="Unassembled WGS sequence"/>
</dbReference>
<protein>
    <recommendedName>
        <fullName evidence="5">Glutathione peroxidase</fullName>
    </recommendedName>
</protein>
<dbReference type="PANTHER" id="PTHR11592">
    <property type="entry name" value="GLUTATHIONE PEROXIDASE"/>
    <property type="match status" value="1"/>
</dbReference>
<feature type="active site" evidence="4">
    <location>
        <position position="36"/>
    </location>
</feature>
<reference evidence="6 7" key="1">
    <citation type="submission" date="2014-07" db="EMBL/GenBank/DDBJ databases">
        <authorList>
            <person name="McCorrison J."/>
            <person name="Sanka R."/>
            <person name="Torralba M."/>
            <person name="Gillis M."/>
            <person name="Haft D.H."/>
            <person name="Methe B."/>
            <person name="Sutton G."/>
            <person name="Nelson K.E."/>
        </authorList>
    </citation>
    <scope>NUCLEOTIDE SEQUENCE [LARGE SCALE GENOMIC DNA]</scope>
    <source>
        <strain evidence="6 7">DNF00058</strain>
    </source>
</reference>
<accession>A0A096B1B1</accession>
<dbReference type="InterPro" id="IPR036249">
    <property type="entry name" value="Thioredoxin-like_sf"/>
</dbReference>
<organism evidence="6 7">
    <name type="scientific">Prevotella amnii DNF00058</name>
    <dbReference type="NCBI Taxonomy" id="1401066"/>
    <lineage>
        <taxon>Bacteria</taxon>
        <taxon>Pseudomonadati</taxon>
        <taxon>Bacteroidota</taxon>
        <taxon>Bacteroidia</taxon>
        <taxon>Bacteroidales</taxon>
        <taxon>Prevotellaceae</taxon>
        <taxon>Prevotella</taxon>
    </lineage>
</organism>
<dbReference type="OrthoDB" id="9789406at2"/>
<evidence type="ECO:0000256" key="3">
    <source>
        <dbReference type="ARBA" id="ARBA00023002"/>
    </source>
</evidence>
<dbReference type="FunFam" id="3.40.30.10:FF:000010">
    <property type="entry name" value="Glutathione peroxidase"/>
    <property type="match status" value="1"/>
</dbReference>
<dbReference type="RefSeq" id="WP_008448675.1">
    <property type="nucleotide sequence ID" value="NZ_JRNU01000002.1"/>
</dbReference>
<dbReference type="Gene3D" id="3.40.30.10">
    <property type="entry name" value="Glutaredoxin"/>
    <property type="match status" value="1"/>
</dbReference>
<dbReference type="PROSITE" id="PS00460">
    <property type="entry name" value="GLUTATHIONE_PEROXID_1"/>
    <property type="match status" value="1"/>
</dbReference>
<dbReference type="Pfam" id="PF00255">
    <property type="entry name" value="GSHPx"/>
    <property type="match status" value="1"/>
</dbReference>
<evidence type="ECO:0000256" key="1">
    <source>
        <dbReference type="ARBA" id="ARBA00006926"/>
    </source>
</evidence>
<evidence type="ECO:0000256" key="5">
    <source>
        <dbReference type="RuleBase" id="RU000499"/>
    </source>
</evidence>
<evidence type="ECO:0000313" key="7">
    <source>
        <dbReference type="Proteomes" id="UP000029614"/>
    </source>
</evidence>
<dbReference type="GO" id="GO:0004601">
    <property type="term" value="F:peroxidase activity"/>
    <property type="evidence" value="ECO:0007669"/>
    <property type="project" value="UniProtKB-KW"/>
</dbReference>
<dbReference type="AlphaFoldDB" id="A0A096B1B1"/>
<dbReference type="GO" id="GO:0034599">
    <property type="term" value="P:cellular response to oxidative stress"/>
    <property type="evidence" value="ECO:0007669"/>
    <property type="project" value="TreeGrafter"/>
</dbReference>
<sequence length="182" mass="20993">METVYNFSLPDKKNKEVCLSEYKGKVLLIINTATGCGFTPQYEELEALYKKLKEKGFEILDIPCNQFGHQTPGTDEDVTNFCTTKFGTDFPQFKISDVNGENELPLFTWLKKEKPHGLGKYEDKLAAIMEDLYNKANKVPRNETDIKWNFTKFLVNREGNVVERFEPTYSISEIENKINSII</sequence>
<keyword evidence="7" id="KW-1185">Reference proteome</keyword>
<proteinExistence type="inferred from homology"/>
<dbReference type="InterPro" id="IPR000889">
    <property type="entry name" value="Glutathione_peroxidase"/>
</dbReference>
<keyword evidence="2 5" id="KW-0575">Peroxidase</keyword>
<dbReference type="PRINTS" id="PR01011">
    <property type="entry name" value="GLUTPROXDASE"/>
</dbReference>
<comment type="caution">
    <text evidence="6">The sequence shown here is derived from an EMBL/GenBank/DDBJ whole genome shotgun (WGS) entry which is preliminary data.</text>
</comment>
<evidence type="ECO:0000256" key="4">
    <source>
        <dbReference type="PIRSR" id="PIRSR000303-1"/>
    </source>
</evidence>
<dbReference type="InterPro" id="IPR029759">
    <property type="entry name" value="GPX_AS"/>
</dbReference>
<dbReference type="PIRSF" id="PIRSF000303">
    <property type="entry name" value="Glutathion_perox"/>
    <property type="match status" value="1"/>
</dbReference>
<dbReference type="CDD" id="cd00340">
    <property type="entry name" value="GSH_Peroxidase"/>
    <property type="match status" value="1"/>
</dbReference>